<accession>A0ABS4NVJ0</accession>
<dbReference type="RefSeq" id="WP_209875475.1">
    <property type="nucleotide sequence ID" value="NZ_JAGGLV010000011.1"/>
</dbReference>
<protein>
    <recommendedName>
        <fullName evidence="3">DUF4276 family protein</fullName>
    </recommendedName>
</protein>
<gene>
    <name evidence="1" type="ORF">J2Z70_003600</name>
</gene>
<evidence type="ECO:0000313" key="2">
    <source>
        <dbReference type="Proteomes" id="UP000773462"/>
    </source>
</evidence>
<dbReference type="EMBL" id="JAGGLV010000011">
    <property type="protein sequence ID" value="MBP2113440.1"/>
    <property type="molecule type" value="Genomic_DNA"/>
</dbReference>
<proteinExistence type="predicted"/>
<name>A0ABS4NVJ0_9BACL</name>
<sequence>MTNTTRKKLYLLIVEGGTDEALFQPLITELSNSDVRVYTHRTDIFSEFTTLPTSSQQSIRNRIQKVVKDKINRLNLRPKIISGIIHIVDMDGTFIPNSQVIISPTVSLKDKKRYTTNVIECCDVLKQRELIDRNQRKASNHRSMLGVSQITVDRIAIPYRSFFMSSNTDHIMFNSQNLSIDDKNDLMDDYIDEHIGRMLDVLNHLKQFMINDGDYRETWQHIQQGTNSLNRFTNTPLLFDFIKGPIDAEKTESTIEAQS</sequence>
<keyword evidence="2" id="KW-1185">Reference proteome</keyword>
<dbReference type="Proteomes" id="UP000773462">
    <property type="component" value="Unassembled WGS sequence"/>
</dbReference>
<evidence type="ECO:0000313" key="1">
    <source>
        <dbReference type="EMBL" id="MBP2113440.1"/>
    </source>
</evidence>
<reference evidence="1 2" key="1">
    <citation type="submission" date="2021-03" db="EMBL/GenBank/DDBJ databases">
        <title>Genomic Encyclopedia of Type Strains, Phase IV (KMG-IV): sequencing the most valuable type-strain genomes for metagenomic binning, comparative biology and taxonomic classification.</title>
        <authorList>
            <person name="Goeker M."/>
        </authorList>
    </citation>
    <scope>NUCLEOTIDE SEQUENCE [LARGE SCALE GENOMIC DNA]</scope>
    <source>
        <strain evidence="1 2">DSM 101953</strain>
    </source>
</reference>
<organism evidence="1 2">
    <name type="scientific">Paenibacillus silagei</name>
    <dbReference type="NCBI Taxonomy" id="1670801"/>
    <lineage>
        <taxon>Bacteria</taxon>
        <taxon>Bacillati</taxon>
        <taxon>Bacillota</taxon>
        <taxon>Bacilli</taxon>
        <taxon>Bacillales</taxon>
        <taxon>Paenibacillaceae</taxon>
        <taxon>Paenibacillus</taxon>
    </lineage>
</organism>
<evidence type="ECO:0008006" key="3">
    <source>
        <dbReference type="Google" id="ProtNLM"/>
    </source>
</evidence>
<comment type="caution">
    <text evidence="1">The sequence shown here is derived from an EMBL/GenBank/DDBJ whole genome shotgun (WGS) entry which is preliminary data.</text>
</comment>